<dbReference type="Proteomes" id="UP000529946">
    <property type="component" value="Unassembled WGS sequence"/>
</dbReference>
<dbReference type="RefSeq" id="WP_183205094.1">
    <property type="nucleotide sequence ID" value="NZ_BAAAER010000003.1"/>
</dbReference>
<feature type="chain" id="PRO_5031414519" evidence="1">
    <location>
        <begin position="21"/>
        <end position="157"/>
    </location>
</feature>
<evidence type="ECO:0000259" key="2">
    <source>
        <dbReference type="Pfam" id="PF05229"/>
    </source>
</evidence>
<proteinExistence type="predicted"/>
<keyword evidence="3" id="KW-0946">Virion</keyword>
<evidence type="ECO:0000313" key="4">
    <source>
        <dbReference type="Proteomes" id="UP000529946"/>
    </source>
</evidence>
<comment type="caution">
    <text evidence="3">The sequence shown here is derived from an EMBL/GenBank/DDBJ whole genome shotgun (WGS) entry which is preliminary data.</text>
</comment>
<dbReference type="SMART" id="SM00972">
    <property type="entry name" value="SCPU"/>
    <property type="match status" value="1"/>
</dbReference>
<evidence type="ECO:0000313" key="3">
    <source>
        <dbReference type="EMBL" id="MBB4083957.1"/>
    </source>
</evidence>
<dbReference type="InterPro" id="IPR007893">
    <property type="entry name" value="Spore_coat_U/FanG"/>
</dbReference>
<dbReference type="EMBL" id="JACIDM010000003">
    <property type="protein sequence ID" value="MBB4083957.1"/>
    <property type="molecule type" value="Genomic_DNA"/>
</dbReference>
<protein>
    <submittedName>
        <fullName evidence="3">Spore coat protein U-like protein</fullName>
    </submittedName>
</protein>
<name>A0A7W6NR73_9CAUL</name>
<organism evidence="3 4">
    <name type="scientific">Brevundimonas lenta</name>
    <dbReference type="NCBI Taxonomy" id="424796"/>
    <lineage>
        <taxon>Bacteria</taxon>
        <taxon>Pseudomonadati</taxon>
        <taxon>Pseudomonadota</taxon>
        <taxon>Alphaproteobacteria</taxon>
        <taxon>Caulobacterales</taxon>
        <taxon>Caulobacteraceae</taxon>
        <taxon>Brevundimonas</taxon>
    </lineage>
</organism>
<feature type="signal peptide" evidence="1">
    <location>
        <begin position="1"/>
        <end position="20"/>
    </location>
</feature>
<keyword evidence="1" id="KW-0732">Signal</keyword>
<dbReference type="PANTHER" id="PTHR37089">
    <property type="entry name" value="PROTEIN U-RELATED"/>
    <property type="match status" value="1"/>
</dbReference>
<evidence type="ECO:0000256" key="1">
    <source>
        <dbReference type="SAM" id="SignalP"/>
    </source>
</evidence>
<keyword evidence="3" id="KW-0167">Capsid protein</keyword>
<feature type="domain" description="Spore coat protein U/FanG" evidence="2">
    <location>
        <begin position="24"/>
        <end position="154"/>
    </location>
</feature>
<accession>A0A7W6NR73</accession>
<dbReference type="AlphaFoldDB" id="A0A7W6NR73"/>
<keyword evidence="4" id="KW-1185">Reference proteome</keyword>
<dbReference type="Pfam" id="PF05229">
    <property type="entry name" value="SCPU"/>
    <property type="match status" value="1"/>
</dbReference>
<gene>
    <name evidence="3" type="ORF">GGR12_002845</name>
</gene>
<dbReference type="InterPro" id="IPR053167">
    <property type="entry name" value="Spore_coat_component"/>
</dbReference>
<sequence length="157" mass="16346">MRISLPVLILAGLAATTATAQTRTAQFAVRAQVVADCQITAQDLNFGTYSSTTAATASTPLNLRCTPGSSATISLDGGSSGNPQARTMQGQGASLGYQLYRDAALQNPINTAGMAWQLQGSQNTGQTVVYTIFGQVPANQLVPAGNYVDTIRVTVNY</sequence>
<reference evidence="3 4" key="1">
    <citation type="submission" date="2020-08" db="EMBL/GenBank/DDBJ databases">
        <title>Genomic Encyclopedia of Type Strains, Phase IV (KMG-IV): sequencing the most valuable type-strain genomes for metagenomic binning, comparative biology and taxonomic classification.</title>
        <authorList>
            <person name="Goeker M."/>
        </authorList>
    </citation>
    <scope>NUCLEOTIDE SEQUENCE [LARGE SCALE GENOMIC DNA]</scope>
    <source>
        <strain evidence="3 4">DSM 23960</strain>
    </source>
</reference>
<dbReference type="PANTHER" id="PTHR37089:SF3">
    <property type="entry name" value="EXPORTED PROTEIN"/>
    <property type="match status" value="1"/>
</dbReference>